<evidence type="ECO:0008006" key="4">
    <source>
        <dbReference type="Google" id="ProtNLM"/>
    </source>
</evidence>
<dbReference type="Proteomes" id="UP001138540">
    <property type="component" value="Unassembled WGS sequence"/>
</dbReference>
<keyword evidence="1" id="KW-1133">Transmembrane helix</keyword>
<dbReference type="RefSeq" id="WP_184155333.1">
    <property type="nucleotide sequence ID" value="NZ_JACHKA010000001.1"/>
</dbReference>
<evidence type="ECO:0000313" key="3">
    <source>
        <dbReference type="Proteomes" id="UP001138540"/>
    </source>
</evidence>
<accession>A0ABR6NII1</accession>
<gene>
    <name evidence="2" type="ORF">HNP60_003062</name>
</gene>
<evidence type="ECO:0000256" key="1">
    <source>
        <dbReference type="SAM" id="Phobius"/>
    </source>
</evidence>
<protein>
    <recommendedName>
        <fullName evidence="4">Dihydroorotate dehydrogenase</fullName>
    </recommendedName>
</protein>
<sequence>MDIDAALRQLRDLPADPRLAGMESAVLDAIARPRRSAPLSGGFIGAVTGLALVMGALGAIIPGGGAPSSSVAPFGMAPALAPSSLLVTAR</sequence>
<evidence type="ECO:0000313" key="2">
    <source>
        <dbReference type="EMBL" id="MBB5987088.1"/>
    </source>
</evidence>
<reference evidence="2 3" key="1">
    <citation type="submission" date="2020-08" db="EMBL/GenBank/DDBJ databases">
        <title>Exploring microbial biodiversity for novel pathways involved in the catabolism of aromatic compounds derived from lignin.</title>
        <authorList>
            <person name="Elkins J."/>
        </authorList>
    </citation>
    <scope>NUCLEOTIDE SEQUENCE [LARGE SCALE GENOMIC DNA]</scope>
    <source>
        <strain evidence="2 3">B1D3A</strain>
    </source>
</reference>
<dbReference type="EMBL" id="JACHKA010000001">
    <property type="protein sequence ID" value="MBB5987088.1"/>
    <property type="molecule type" value="Genomic_DNA"/>
</dbReference>
<organism evidence="2 3">
    <name type="scientific">Sphingobium lignivorans</name>
    <dbReference type="NCBI Taxonomy" id="2735886"/>
    <lineage>
        <taxon>Bacteria</taxon>
        <taxon>Pseudomonadati</taxon>
        <taxon>Pseudomonadota</taxon>
        <taxon>Alphaproteobacteria</taxon>
        <taxon>Sphingomonadales</taxon>
        <taxon>Sphingomonadaceae</taxon>
        <taxon>Sphingobium</taxon>
    </lineage>
</organism>
<proteinExistence type="predicted"/>
<keyword evidence="3" id="KW-1185">Reference proteome</keyword>
<comment type="caution">
    <text evidence="2">The sequence shown here is derived from an EMBL/GenBank/DDBJ whole genome shotgun (WGS) entry which is preliminary data.</text>
</comment>
<feature type="transmembrane region" description="Helical" evidence="1">
    <location>
        <begin position="42"/>
        <end position="65"/>
    </location>
</feature>
<keyword evidence="1" id="KW-0812">Transmembrane</keyword>
<keyword evidence="1" id="KW-0472">Membrane</keyword>
<name>A0ABR6NII1_9SPHN</name>